<evidence type="ECO:0000313" key="9">
    <source>
        <dbReference type="Proteomes" id="UP001227230"/>
    </source>
</evidence>
<organism evidence="8 9">
    <name type="scientific">Vitis vinifera</name>
    <name type="common">Grape</name>
    <dbReference type="NCBI Taxonomy" id="29760"/>
    <lineage>
        <taxon>Eukaryota</taxon>
        <taxon>Viridiplantae</taxon>
        <taxon>Streptophyta</taxon>
        <taxon>Embryophyta</taxon>
        <taxon>Tracheophyta</taxon>
        <taxon>Spermatophyta</taxon>
        <taxon>Magnoliopsida</taxon>
        <taxon>eudicotyledons</taxon>
        <taxon>Gunneridae</taxon>
        <taxon>Pentapetalae</taxon>
        <taxon>rosids</taxon>
        <taxon>Vitales</taxon>
        <taxon>Vitaceae</taxon>
        <taxon>Viteae</taxon>
        <taxon>Vitis</taxon>
    </lineage>
</organism>
<evidence type="ECO:0000313" key="8">
    <source>
        <dbReference type="EMBL" id="WKA10977.1"/>
    </source>
</evidence>
<dbReference type="SUPFAM" id="SSF47473">
    <property type="entry name" value="EF-hand"/>
    <property type="match status" value="1"/>
</dbReference>
<dbReference type="PANTHER" id="PTHR12473:SF8">
    <property type="entry name" value="UBIQUITIN CARBOXYL-TERMINAL HYDROLASE MINDY-4-RELATED"/>
    <property type="match status" value="1"/>
</dbReference>
<dbReference type="EMBL" id="CP126665">
    <property type="protein sequence ID" value="WKA10977.1"/>
    <property type="molecule type" value="Genomic_DNA"/>
</dbReference>
<dbReference type="Pfam" id="PF13898">
    <property type="entry name" value="MINDY-3_4_CD"/>
    <property type="match status" value="1"/>
</dbReference>
<comment type="similarity">
    <text evidence="3">Belongs to the MINDY deubiquitinase family. FAM188 subfamily.</text>
</comment>
<dbReference type="PANTHER" id="PTHR12473">
    <property type="entry name" value="UBIQUITIN CARBOXYL-TERMINAL HYDROLASE MINDY-4-RELATED"/>
    <property type="match status" value="1"/>
</dbReference>
<dbReference type="InterPro" id="IPR011992">
    <property type="entry name" value="EF-hand-dom_pair"/>
</dbReference>
<dbReference type="Gene3D" id="1.10.238.10">
    <property type="entry name" value="EF-hand"/>
    <property type="match status" value="1"/>
</dbReference>
<comment type="function">
    <text evidence="2">Hydrolase that can remove 'Lys-48'-linked conjugated ubiquitin from proteins.</text>
</comment>
<comment type="catalytic activity">
    <reaction evidence="1">
        <text>Thiol-dependent hydrolysis of ester, thioester, amide, peptide and isopeptide bonds formed by the C-terminal Gly of ubiquitin (a 76-residue protein attached to proteins as an intracellular targeting signal).</text>
        <dbReference type="EC" id="3.4.19.12"/>
    </reaction>
</comment>
<dbReference type="InterPro" id="IPR039785">
    <property type="entry name" value="MINY3/4"/>
</dbReference>
<evidence type="ECO:0000256" key="4">
    <source>
        <dbReference type="ARBA" id="ARBA00012759"/>
    </source>
</evidence>
<dbReference type="Proteomes" id="UP001227230">
    <property type="component" value="Chromosome 18"/>
</dbReference>
<dbReference type="InterPro" id="IPR025257">
    <property type="entry name" value="MINDY-3/4_CD"/>
</dbReference>
<accession>A0ABY9DUE6</accession>
<dbReference type="InterPro" id="IPR036691">
    <property type="entry name" value="Endo/exonu/phosph_ase_sf"/>
</dbReference>
<evidence type="ECO:0000256" key="1">
    <source>
        <dbReference type="ARBA" id="ARBA00000707"/>
    </source>
</evidence>
<protein>
    <recommendedName>
        <fullName evidence="4">ubiquitinyl hydrolase 1</fullName>
        <ecNumber evidence="4">3.4.19.12</ecNumber>
    </recommendedName>
    <alternativeName>
        <fullName evidence="6">Deubiquitinating enzyme MINDY-3</fullName>
    </alternativeName>
</protein>
<feature type="domain" description="Deubiquitinating enzyme MINDY-3/4 conserved" evidence="7">
    <location>
        <begin position="670"/>
        <end position="1043"/>
    </location>
</feature>
<evidence type="ECO:0000256" key="5">
    <source>
        <dbReference type="ARBA" id="ARBA00022786"/>
    </source>
</evidence>
<sequence>MTLCWPKQLGSKVRETLLWWESCPPPSSSLVSKARRLDDGFRFSNQLVVEGCGWDKIAQLKEGHPAGALGEGSHPLKTMLKDGYLLEFPQNFEAGVEDRCRGESSSRRLKVWEEGGRKYRLECRSNEVGRYLLCSVRNLEAKRFCLVFPEGKGLVGGWLVLAQKLRALGISIPALSKGDLGTSNSEKDGYRVKGKEKGKGVYAEAMRKETGELGEALWVHVGNRDLLKREEQLSCCLVGCFGDSVEVVPSLSLLKEWAYESGLSREGHAKAVRASEGVDYGAEGELGQFAMSVGRNRAALAFGGWSEPSWDSVDAERWNGLALVPVGSDLTSPFEKRSVCHLEEEGSDEGRDSEDFWEELRSVKGLWSDPWCVGGDFNLVRFLEERSRGGGLTASMRRFSEVLEDRELKKLEWTGILPRPVSDHFLVLLEGGGLKRGPSPFIFENMWLEEGFKDKMKMWWGSLKFTGTSSYILDAKLRALKIILKIWNKEEFGIIETKKGEALMQVEYWDEKEKYAALNMEECEARNGARESYKSWVMRKEIFLRQKSRELWLKEGDNNTRFFHGMANAHSRRNWMSKLKVNGCWHLEENNLKNSVVGAFQMLYSEEEGWCPSIDGLSFIGLDNSEAKGLENPFLEEEVFVALIDLGKDKALGPDGFTMAFWLFGWDVVKDEIMGFFREFHERGRFVKSLNATFLVLVPKKGGAEDLKDFRPISLVGSLYKLLAKVLANRIKKVMGKVISEPQNAFVEGRQILDAVLIANEVVDSRALVRSMGEILFLCGSNKRAVIATLSILVHDAEGSDSLKDDIMTKALEGVSIESASDLQTILRVNTYTSIANAYKRLEAMIPVFQSRMGALLFLISALLSRGLDSIQADRDDPNPPLVTAPFGHASQEIVNLLLCGQAVPNVFDGRMDLGGGMSLKGISTCVEVGFLTLLESLNFCKVGQFLKCPKWPIWVVGSESHYTVLFALDTTVQDENELEERESQIRKAFDAQDQSGGGGFISVEGFHQVLRETGIDLPPEKLDHLCGAGFIVWSEFWQVLLDLDKRFGGLKDPTGSMGKKVFDLYHFNGIAKSVLNGSPAASGSEMPIQRPRLTKLRVSVPPRWTPEEFMADVVLPSASGFERRGVVEADLAISTVPADIPNHCSSQFTEFHTLCIQDYLLVANVRDY</sequence>
<evidence type="ECO:0000256" key="2">
    <source>
        <dbReference type="ARBA" id="ARBA00002107"/>
    </source>
</evidence>
<dbReference type="SMART" id="SM01174">
    <property type="entry name" value="DUF4205"/>
    <property type="match status" value="1"/>
</dbReference>
<dbReference type="EC" id="3.4.19.12" evidence="4"/>
<keyword evidence="5" id="KW-0833">Ubl conjugation pathway</keyword>
<gene>
    <name evidence="8" type="ORF">VitviT2T_028516</name>
</gene>
<evidence type="ECO:0000256" key="6">
    <source>
        <dbReference type="ARBA" id="ARBA00033208"/>
    </source>
</evidence>
<name>A0ABY9DUE6_VITVI</name>
<evidence type="ECO:0000259" key="7">
    <source>
        <dbReference type="SMART" id="SM01174"/>
    </source>
</evidence>
<dbReference type="SUPFAM" id="SSF56219">
    <property type="entry name" value="DNase I-like"/>
    <property type="match status" value="1"/>
</dbReference>
<evidence type="ECO:0000256" key="3">
    <source>
        <dbReference type="ARBA" id="ARBA00011074"/>
    </source>
</evidence>
<keyword evidence="9" id="KW-1185">Reference proteome</keyword>
<proteinExistence type="inferred from homology"/>
<reference evidence="8 9" key="1">
    <citation type="journal article" date="2023" name="Hortic Res">
        <title>The complete reference genome for grapevine (Vitis vinifera L.) genetics and breeding.</title>
        <authorList>
            <person name="Shi X."/>
            <person name="Cao S."/>
            <person name="Wang X."/>
            <person name="Huang S."/>
            <person name="Wang Y."/>
            <person name="Liu Z."/>
            <person name="Liu W."/>
            <person name="Leng X."/>
            <person name="Peng Y."/>
            <person name="Wang N."/>
            <person name="Wang Y."/>
            <person name="Ma Z."/>
            <person name="Xu X."/>
            <person name="Zhang F."/>
            <person name="Xue H."/>
            <person name="Zhong H."/>
            <person name="Wang Y."/>
            <person name="Zhang K."/>
            <person name="Velt A."/>
            <person name="Avia K."/>
            <person name="Holtgrawe D."/>
            <person name="Grimplet J."/>
            <person name="Matus J.T."/>
            <person name="Ware D."/>
            <person name="Wu X."/>
            <person name="Wang H."/>
            <person name="Liu C."/>
            <person name="Fang Y."/>
            <person name="Rustenholz C."/>
            <person name="Cheng Z."/>
            <person name="Xiao H."/>
            <person name="Zhou Y."/>
        </authorList>
    </citation>
    <scope>NUCLEOTIDE SEQUENCE [LARGE SCALE GENOMIC DNA]</scope>
    <source>
        <strain evidence="9">cv. Pinot noir / PN40024</strain>
        <tissue evidence="8">Leaf</tissue>
    </source>
</reference>
<dbReference type="Gene3D" id="3.60.10.10">
    <property type="entry name" value="Endonuclease/exonuclease/phosphatase"/>
    <property type="match status" value="1"/>
</dbReference>